<evidence type="ECO:0000313" key="1">
    <source>
        <dbReference type="EMBL" id="MBU3850605.1"/>
    </source>
</evidence>
<gene>
    <name evidence="1" type="ORF">IAA16_08570</name>
</gene>
<dbReference type="AlphaFoldDB" id="A0A9E2L3T5"/>
<dbReference type="EMBL" id="JAHLFV010000198">
    <property type="protein sequence ID" value="MBU3850605.1"/>
    <property type="molecule type" value="Genomic_DNA"/>
</dbReference>
<sequence>MSDTRIEETMGDCVVRLEITMSQAIEEDFVTKFMAKDTGKKFTKLPVVMGQGNTEPKMGDAVWPQVNCMYIVFCTEDQSQHVVDIVLELRSVYPNEGIACFKSSAESY</sequence>
<protein>
    <submittedName>
        <fullName evidence="1">Uncharacterized protein</fullName>
    </submittedName>
</protein>
<dbReference type="NCBIfam" id="NF045581">
    <property type="entry name" value="PG0541_fam"/>
    <property type="match status" value="1"/>
</dbReference>
<organism evidence="1 2">
    <name type="scientific">Candidatus Treponema excrementipullorum</name>
    <dbReference type="NCBI Taxonomy" id="2838768"/>
    <lineage>
        <taxon>Bacteria</taxon>
        <taxon>Pseudomonadati</taxon>
        <taxon>Spirochaetota</taxon>
        <taxon>Spirochaetia</taxon>
        <taxon>Spirochaetales</taxon>
        <taxon>Treponemataceae</taxon>
        <taxon>Treponema</taxon>
    </lineage>
</organism>
<accession>A0A9E2L3T5</accession>
<comment type="caution">
    <text evidence="1">The sequence shown here is derived from an EMBL/GenBank/DDBJ whole genome shotgun (WGS) entry which is preliminary data.</text>
</comment>
<dbReference type="Proteomes" id="UP000823914">
    <property type="component" value="Unassembled WGS sequence"/>
</dbReference>
<dbReference type="Gene3D" id="3.30.70.120">
    <property type="match status" value="1"/>
</dbReference>
<proteinExistence type="predicted"/>
<reference evidence="1" key="1">
    <citation type="journal article" date="2021" name="PeerJ">
        <title>Extensive microbial diversity within the chicken gut microbiome revealed by metagenomics and culture.</title>
        <authorList>
            <person name="Gilroy R."/>
            <person name="Ravi A."/>
            <person name="Getino M."/>
            <person name="Pursley I."/>
            <person name="Horton D.L."/>
            <person name="Alikhan N.F."/>
            <person name="Baker D."/>
            <person name="Gharbi K."/>
            <person name="Hall N."/>
            <person name="Watson M."/>
            <person name="Adriaenssens E.M."/>
            <person name="Foster-Nyarko E."/>
            <person name="Jarju S."/>
            <person name="Secka A."/>
            <person name="Antonio M."/>
            <person name="Oren A."/>
            <person name="Chaudhuri R.R."/>
            <person name="La Ragione R."/>
            <person name="Hildebrand F."/>
            <person name="Pallen M.J."/>
        </authorList>
    </citation>
    <scope>NUCLEOTIDE SEQUENCE</scope>
    <source>
        <strain evidence="1">Gambia15-2214</strain>
    </source>
</reference>
<name>A0A9E2L3T5_9SPIR</name>
<reference evidence="1" key="2">
    <citation type="submission" date="2021-04" db="EMBL/GenBank/DDBJ databases">
        <authorList>
            <person name="Gilroy R."/>
        </authorList>
    </citation>
    <scope>NUCLEOTIDE SEQUENCE</scope>
    <source>
        <strain evidence="1">Gambia15-2214</strain>
    </source>
</reference>
<evidence type="ECO:0000313" key="2">
    <source>
        <dbReference type="Proteomes" id="UP000823914"/>
    </source>
</evidence>
<dbReference type="InterPro" id="IPR015867">
    <property type="entry name" value="N-reg_PII/ATP_PRibTrfase_C"/>
</dbReference>